<gene>
    <name evidence="1" type="ORF">BD626DRAFT_489580</name>
</gene>
<dbReference type="Proteomes" id="UP000320762">
    <property type="component" value="Unassembled WGS sequence"/>
</dbReference>
<evidence type="ECO:0000313" key="1">
    <source>
        <dbReference type="EMBL" id="TRM64689.1"/>
    </source>
</evidence>
<dbReference type="OrthoDB" id="3045162at2759"/>
<comment type="caution">
    <text evidence="1">The sequence shown here is derived from an EMBL/GenBank/DDBJ whole genome shotgun (WGS) entry which is preliminary data.</text>
</comment>
<sequence length="88" mass="9888">MGRAAPRHATGVALPVRPVAHTSWADRVRNLLMNERVQARLPNTNAWITGVVISMLQYFDVIDGDGYDIPDNSRSGWQVELFSPENIR</sequence>
<proteinExistence type="predicted"/>
<organism evidence="1 2">
    <name type="scientific">Schizophyllum amplum</name>
    <dbReference type="NCBI Taxonomy" id="97359"/>
    <lineage>
        <taxon>Eukaryota</taxon>
        <taxon>Fungi</taxon>
        <taxon>Dikarya</taxon>
        <taxon>Basidiomycota</taxon>
        <taxon>Agaricomycotina</taxon>
        <taxon>Agaricomycetes</taxon>
        <taxon>Agaricomycetidae</taxon>
        <taxon>Agaricales</taxon>
        <taxon>Schizophyllaceae</taxon>
        <taxon>Schizophyllum</taxon>
    </lineage>
</organism>
<dbReference type="EMBL" id="VDMD01000006">
    <property type="protein sequence ID" value="TRM64689.1"/>
    <property type="molecule type" value="Genomic_DNA"/>
</dbReference>
<protein>
    <submittedName>
        <fullName evidence="1">Uncharacterized protein</fullName>
    </submittedName>
</protein>
<name>A0A550CIU0_9AGAR</name>
<reference evidence="1 2" key="1">
    <citation type="journal article" date="2019" name="New Phytol.">
        <title>Comparative genomics reveals unique wood-decay strategies and fruiting body development in the Schizophyllaceae.</title>
        <authorList>
            <person name="Almasi E."/>
            <person name="Sahu N."/>
            <person name="Krizsan K."/>
            <person name="Balint B."/>
            <person name="Kovacs G.M."/>
            <person name="Kiss B."/>
            <person name="Cseklye J."/>
            <person name="Drula E."/>
            <person name="Henrissat B."/>
            <person name="Nagy I."/>
            <person name="Chovatia M."/>
            <person name="Adam C."/>
            <person name="LaButti K."/>
            <person name="Lipzen A."/>
            <person name="Riley R."/>
            <person name="Grigoriev I.V."/>
            <person name="Nagy L.G."/>
        </authorList>
    </citation>
    <scope>NUCLEOTIDE SEQUENCE [LARGE SCALE GENOMIC DNA]</scope>
    <source>
        <strain evidence="1 2">NL-1724</strain>
    </source>
</reference>
<accession>A0A550CIU0</accession>
<evidence type="ECO:0000313" key="2">
    <source>
        <dbReference type="Proteomes" id="UP000320762"/>
    </source>
</evidence>
<dbReference type="AlphaFoldDB" id="A0A550CIU0"/>
<keyword evidence="2" id="KW-1185">Reference proteome</keyword>